<evidence type="ECO:0000313" key="5">
    <source>
        <dbReference type="EMBL" id="PST41409.1"/>
    </source>
</evidence>
<feature type="transmembrane region" description="Helical" evidence="2">
    <location>
        <begin position="81"/>
        <end position="98"/>
    </location>
</feature>
<dbReference type="Gene3D" id="3.40.190.10">
    <property type="entry name" value="Periplasmic binding protein-like II"/>
    <property type="match status" value="1"/>
</dbReference>
<dbReference type="PANTHER" id="PTHR33392">
    <property type="entry name" value="POLYISOPRENYL-TEICHOIC ACID--PEPTIDOGLYCAN TEICHOIC ACID TRANSFERASE TAGU"/>
    <property type="match status" value="1"/>
</dbReference>
<reference evidence="6" key="1">
    <citation type="submission" date="2018-03" db="EMBL/GenBank/DDBJ databases">
        <title>Lachnoclostridium SNUG30370 gen.nov., sp.nov., isolated from human faeces.</title>
        <authorList>
            <person name="Seo B."/>
            <person name="Jeon K."/>
            <person name="Ko G."/>
        </authorList>
    </citation>
    <scope>NUCLEOTIDE SEQUENCE [LARGE SCALE GENOMIC DNA]</scope>
    <source>
        <strain evidence="6">SNUG30370</strain>
    </source>
</reference>
<dbReference type="Pfam" id="PF09084">
    <property type="entry name" value="NMT1"/>
    <property type="match status" value="1"/>
</dbReference>
<sequence>MKQNKFMKFMTSRALILTLQVVASGVFLYFVYLTQLLPVKYFALLMAVLVVLIAIFWGIIQSGKKKEQENKHSKRIIISKVLSLLVSIVLIIGSTFAARGNTFLNNVQTTTQKYAINVIVLKDGKYGSAALKDLKGKRFGRSYEKEKSTLNKALAQMEDTIDTQKYTNFDTYSQLSDALYTGKVDVIVVGEQYKSMLEVNHEGFDDETRIVKTYEFEKKAKAVTTAVTDVTEKPFTIYITGIDTYGSVSTVSRTDVNLLVTVNPKTKQILMTSIPRDCQINLHKNGKMDKLTHTGIYGVEETISTIEDFLDLKINYYARTNFAGITNIIDALGGVTVDSDREFTTLHGNYHIVKGKQEMDGDKALCFVRERKSFAAGDFVRGQHQQALLKAMLEKAMSPKIITNFQNILSAIEGCFETNMSSKEIKSLINMQLDDNAEWELFNVQIDGDGYTTEDTYSMHGAACYVMKPYQSKVKRIKKLIDRVEEGDKLSKKDVKGLDGGE</sequence>
<keyword evidence="2" id="KW-1133">Transmembrane helix</keyword>
<dbReference type="InterPro" id="IPR004474">
    <property type="entry name" value="LytR_CpsA_psr"/>
</dbReference>
<evidence type="ECO:0000259" key="3">
    <source>
        <dbReference type="Pfam" id="PF03816"/>
    </source>
</evidence>
<dbReference type="SUPFAM" id="SSF53850">
    <property type="entry name" value="Periplasmic binding protein-like II"/>
    <property type="match status" value="1"/>
</dbReference>
<comment type="similarity">
    <text evidence="1">Belongs to the LytR/CpsA/Psr (LCP) family.</text>
</comment>
<dbReference type="EMBL" id="PYLP01000003">
    <property type="protein sequence ID" value="PST41409.1"/>
    <property type="molecule type" value="Genomic_DNA"/>
</dbReference>
<organism evidence="5 6">
    <name type="scientific">Faecalibacillus faecis</name>
    <dbReference type="NCBI Taxonomy" id="1982628"/>
    <lineage>
        <taxon>Bacteria</taxon>
        <taxon>Bacillati</taxon>
        <taxon>Bacillota</taxon>
        <taxon>Erysipelotrichia</taxon>
        <taxon>Erysipelotrichales</taxon>
        <taxon>Coprobacillaceae</taxon>
        <taxon>Faecalibacillus</taxon>
    </lineage>
</organism>
<dbReference type="RefSeq" id="WP_106987528.1">
    <property type="nucleotide sequence ID" value="NZ_PYLP01000003.1"/>
</dbReference>
<gene>
    <name evidence="5" type="ORF">C7U55_04525</name>
</gene>
<accession>A0A2T3G1I9</accession>
<feature type="transmembrane region" description="Helical" evidence="2">
    <location>
        <begin position="12"/>
        <end position="33"/>
    </location>
</feature>
<dbReference type="Pfam" id="PF03816">
    <property type="entry name" value="LytR_cpsA_psr"/>
    <property type="match status" value="1"/>
</dbReference>
<protein>
    <recommendedName>
        <fullName evidence="7">LytR family transcriptional regulator</fullName>
    </recommendedName>
</protein>
<dbReference type="AlphaFoldDB" id="A0A2T3G1I9"/>
<evidence type="ECO:0000256" key="2">
    <source>
        <dbReference type="SAM" id="Phobius"/>
    </source>
</evidence>
<keyword evidence="6" id="KW-1185">Reference proteome</keyword>
<dbReference type="InterPro" id="IPR050922">
    <property type="entry name" value="LytR/CpsA/Psr_CW_biosynth"/>
</dbReference>
<evidence type="ECO:0000313" key="6">
    <source>
        <dbReference type="Proteomes" id="UP000241201"/>
    </source>
</evidence>
<dbReference type="Proteomes" id="UP000241201">
    <property type="component" value="Unassembled WGS sequence"/>
</dbReference>
<evidence type="ECO:0000256" key="1">
    <source>
        <dbReference type="ARBA" id="ARBA00006068"/>
    </source>
</evidence>
<dbReference type="GeneID" id="77470364"/>
<dbReference type="InterPro" id="IPR015168">
    <property type="entry name" value="SsuA/THI5"/>
</dbReference>
<dbReference type="Gene3D" id="3.40.630.190">
    <property type="entry name" value="LCP protein"/>
    <property type="match status" value="1"/>
</dbReference>
<keyword evidence="2" id="KW-0812">Transmembrane</keyword>
<feature type="domain" description="SsuA/THI5-like" evidence="4">
    <location>
        <begin position="106"/>
        <end position="214"/>
    </location>
</feature>
<evidence type="ECO:0008006" key="7">
    <source>
        <dbReference type="Google" id="ProtNLM"/>
    </source>
</evidence>
<keyword evidence="2" id="KW-0472">Membrane</keyword>
<comment type="caution">
    <text evidence="5">The sequence shown here is derived from an EMBL/GenBank/DDBJ whole genome shotgun (WGS) entry which is preliminary data.</text>
</comment>
<dbReference type="PANTHER" id="PTHR33392:SF6">
    <property type="entry name" value="POLYISOPRENYL-TEICHOIC ACID--PEPTIDOGLYCAN TEICHOIC ACID TRANSFERASE TAGU"/>
    <property type="match status" value="1"/>
</dbReference>
<name>A0A2T3G1I9_9FIRM</name>
<feature type="domain" description="Cell envelope-related transcriptional attenuator" evidence="3">
    <location>
        <begin position="253"/>
        <end position="396"/>
    </location>
</feature>
<evidence type="ECO:0000259" key="4">
    <source>
        <dbReference type="Pfam" id="PF09084"/>
    </source>
</evidence>
<feature type="transmembrane region" description="Helical" evidence="2">
    <location>
        <begin position="39"/>
        <end position="60"/>
    </location>
</feature>
<dbReference type="NCBIfam" id="TIGR00350">
    <property type="entry name" value="lytR_cpsA_psr"/>
    <property type="match status" value="1"/>
</dbReference>
<proteinExistence type="inferred from homology"/>